<organism evidence="4 5">
    <name type="scientific">Sandaracinus amylolyticus</name>
    <dbReference type="NCBI Taxonomy" id="927083"/>
    <lineage>
        <taxon>Bacteria</taxon>
        <taxon>Pseudomonadati</taxon>
        <taxon>Myxococcota</taxon>
        <taxon>Polyangia</taxon>
        <taxon>Polyangiales</taxon>
        <taxon>Sandaracinaceae</taxon>
        <taxon>Sandaracinus</taxon>
    </lineage>
</organism>
<evidence type="ECO:0000313" key="4">
    <source>
        <dbReference type="EMBL" id="AKF06631.1"/>
    </source>
</evidence>
<evidence type="ECO:0000256" key="2">
    <source>
        <dbReference type="SAM" id="SignalP"/>
    </source>
</evidence>
<dbReference type="Proteomes" id="UP000034883">
    <property type="component" value="Chromosome"/>
</dbReference>
<feature type="chain" id="PRO_5002511706" evidence="2">
    <location>
        <begin position="23"/>
        <end position="390"/>
    </location>
</feature>
<dbReference type="KEGG" id="samy:DB32_003780"/>
<dbReference type="EMBL" id="CP011125">
    <property type="protein sequence ID" value="AKF06631.1"/>
    <property type="molecule type" value="Genomic_DNA"/>
</dbReference>
<sequence length="390" mass="39933">MRALPFAILALLLAACTADRTAILVEVTSADLNAPEDVDELRFEAVSEHGGRIDSRHAIQETWPHSLTIVPPENERMGSLTITVTGLKAGEPVVRRVVGTSFQRDATRRVIVTFTRDCLGVICEEGVDCTAGRCAGGGEADAGMPDAGSDAGVTDAGDVDAGTIDASVDDGGVDGGATDAGHDGGSIDAGMAVPCTSAACIGLVVISEVSPQGPPGANAGSDELVELYNRSEMPVDVGGLVVRYASASGSVSDRIVIPTGTVILPHGYLLMASANYTGTVAPDVTMRWGQGLATSGSILLTLADRATRIDALGWRTGTTAVTEAEGAAVTITSATLSIERRARGTSTTESMSAGGEDELAGNGYDTGDNTSDFVVRTVRDPQNAASPREP</sequence>
<dbReference type="Gene3D" id="2.60.40.1260">
    <property type="entry name" value="Lamin Tail domain"/>
    <property type="match status" value="1"/>
</dbReference>
<feature type="domain" description="LTD" evidence="3">
    <location>
        <begin position="189"/>
        <end position="316"/>
    </location>
</feature>
<evidence type="ECO:0000259" key="3">
    <source>
        <dbReference type="PROSITE" id="PS51841"/>
    </source>
</evidence>
<name>A0A0F6W3M0_9BACT</name>
<dbReference type="InterPro" id="IPR001322">
    <property type="entry name" value="Lamin_tail_dom"/>
</dbReference>
<evidence type="ECO:0000256" key="1">
    <source>
        <dbReference type="SAM" id="MobiDB-lite"/>
    </source>
</evidence>
<gene>
    <name evidence="4" type="ORF">DB32_003780</name>
</gene>
<dbReference type="Pfam" id="PF00932">
    <property type="entry name" value="LTD"/>
    <property type="match status" value="1"/>
</dbReference>
<feature type="region of interest" description="Disordered" evidence="1">
    <location>
        <begin position="340"/>
        <end position="390"/>
    </location>
</feature>
<accession>A0A0F6W3M0</accession>
<dbReference type="PROSITE" id="PS51841">
    <property type="entry name" value="LTD"/>
    <property type="match status" value="1"/>
</dbReference>
<reference evidence="4 5" key="1">
    <citation type="submission" date="2015-03" db="EMBL/GenBank/DDBJ databases">
        <title>Genome assembly of Sandaracinus amylolyticus DSM 53668.</title>
        <authorList>
            <person name="Sharma G."/>
            <person name="Subramanian S."/>
        </authorList>
    </citation>
    <scope>NUCLEOTIDE SEQUENCE [LARGE SCALE GENOMIC DNA]</scope>
    <source>
        <strain evidence="4 5">DSM 53668</strain>
    </source>
</reference>
<dbReference type="STRING" id="927083.DB32_003780"/>
<dbReference type="PROSITE" id="PS51257">
    <property type="entry name" value="PROKAR_LIPOPROTEIN"/>
    <property type="match status" value="1"/>
</dbReference>
<keyword evidence="5" id="KW-1185">Reference proteome</keyword>
<dbReference type="AlphaFoldDB" id="A0A0F6W3M0"/>
<evidence type="ECO:0000313" key="5">
    <source>
        <dbReference type="Proteomes" id="UP000034883"/>
    </source>
</evidence>
<feature type="signal peptide" evidence="2">
    <location>
        <begin position="1"/>
        <end position="22"/>
    </location>
</feature>
<dbReference type="InterPro" id="IPR036415">
    <property type="entry name" value="Lamin_tail_dom_sf"/>
</dbReference>
<protein>
    <submittedName>
        <fullName evidence="4">Fibronectin type III domain protein</fullName>
    </submittedName>
</protein>
<keyword evidence="2" id="KW-0732">Signal</keyword>
<dbReference type="SUPFAM" id="SSF74853">
    <property type="entry name" value="Lamin A/C globular tail domain"/>
    <property type="match status" value="1"/>
</dbReference>
<proteinExistence type="predicted"/>